<gene>
    <name evidence="2" type="ORF">MEUPH1_LOCUS6728</name>
</gene>
<reference evidence="2 3" key="1">
    <citation type="submission" date="2023-01" db="EMBL/GenBank/DDBJ databases">
        <authorList>
            <person name="Whitehead M."/>
        </authorList>
    </citation>
    <scope>NUCLEOTIDE SEQUENCE [LARGE SCALE GENOMIC DNA]</scope>
</reference>
<name>A0AAV0W3B8_9HEMI</name>
<evidence type="ECO:0000313" key="3">
    <source>
        <dbReference type="Proteomes" id="UP001160148"/>
    </source>
</evidence>
<protein>
    <submittedName>
        <fullName evidence="2">Uncharacterized protein</fullName>
    </submittedName>
</protein>
<evidence type="ECO:0000313" key="2">
    <source>
        <dbReference type="EMBL" id="CAI6350245.1"/>
    </source>
</evidence>
<sequence>MKMAMDATDSSRLGLNLNLSVQPQSYHWIQSPKGTDDEDEDDRRRVDDDCSPEEEPDILEMQREERETLNQLARRLASGPHGLMGGHTASMIQHLVYRHPNGMPISDQIVMPIPSRRPANIESPPGSSRSGDTPLGHEYAQENESSLLARKGEAQSWTFEEQFRQV</sequence>
<accession>A0AAV0W3B8</accession>
<comment type="caution">
    <text evidence="2">The sequence shown here is derived from an EMBL/GenBank/DDBJ whole genome shotgun (WGS) entry which is preliminary data.</text>
</comment>
<dbReference type="AlphaFoldDB" id="A0AAV0W3B8"/>
<dbReference type="EMBL" id="CARXXK010000001">
    <property type="protein sequence ID" value="CAI6350245.1"/>
    <property type="molecule type" value="Genomic_DNA"/>
</dbReference>
<feature type="region of interest" description="Disordered" evidence="1">
    <location>
        <begin position="24"/>
        <end position="60"/>
    </location>
</feature>
<proteinExistence type="predicted"/>
<dbReference type="Proteomes" id="UP001160148">
    <property type="component" value="Unassembled WGS sequence"/>
</dbReference>
<feature type="compositionally biased region" description="Acidic residues" evidence="1">
    <location>
        <begin position="49"/>
        <end position="58"/>
    </location>
</feature>
<feature type="region of interest" description="Disordered" evidence="1">
    <location>
        <begin position="115"/>
        <end position="155"/>
    </location>
</feature>
<keyword evidence="3" id="KW-1185">Reference proteome</keyword>
<organism evidence="2 3">
    <name type="scientific">Macrosiphum euphorbiae</name>
    <name type="common">potato aphid</name>
    <dbReference type="NCBI Taxonomy" id="13131"/>
    <lineage>
        <taxon>Eukaryota</taxon>
        <taxon>Metazoa</taxon>
        <taxon>Ecdysozoa</taxon>
        <taxon>Arthropoda</taxon>
        <taxon>Hexapoda</taxon>
        <taxon>Insecta</taxon>
        <taxon>Pterygota</taxon>
        <taxon>Neoptera</taxon>
        <taxon>Paraneoptera</taxon>
        <taxon>Hemiptera</taxon>
        <taxon>Sternorrhyncha</taxon>
        <taxon>Aphidomorpha</taxon>
        <taxon>Aphidoidea</taxon>
        <taxon>Aphididae</taxon>
        <taxon>Macrosiphini</taxon>
        <taxon>Macrosiphum</taxon>
    </lineage>
</organism>
<evidence type="ECO:0000256" key="1">
    <source>
        <dbReference type="SAM" id="MobiDB-lite"/>
    </source>
</evidence>